<dbReference type="EMBL" id="CP012382">
    <property type="protein sequence ID" value="AKZ57412.1"/>
    <property type="molecule type" value="Genomic_DNA"/>
</dbReference>
<evidence type="ECO:0000256" key="1">
    <source>
        <dbReference type="SAM" id="MobiDB-lite"/>
    </source>
</evidence>
<proteinExistence type="predicted"/>
<dbReference type="Proteomes" id="UP000061018">
    <property type="component" value="Chromosome"/>
</dbReference>
<dbReference type="KEGG" id="samb:SAM23877_4367"/>
<dbReference type="AlphaFoldDB" id="A0A0K2AX55"/>
<evidence type="ECO:0000313" key="3">
    <source>
        <dbReference type="Proteomes" id="UP000061018"/>
    </source>
</evidence>
<gene>
    <name evidence="2" type="ORF">SAM23877_4367</name>
</gene>
<reference evidence="3" key="1">
    <citation type="journal article" date="2015" name="J. Biotechnol.">
        <title>Complete genome sequence of Streptomyces ambofaciens ATCC 23877, the spiramycin producer.</title>
        <authorList>
            <person name="Thibessard A."/>
            <person name="Haas D."/>
            <person name="Gerbaud C."/>
            <person name="Aigle B."/>
            <person name="Lautru S."/>
            <person name="Pernodet J.L."/>
            <person name="Leblond P."/>
        </authorList>
    </citation>
    <scope>NUCLEOTIDE SEQUENCE [LARGE SCALE GENOMIC DNA]</scope>
    <source>
        <strain evidence="3">ATCC 23877 / 3486 / DSM 40053 / JCM 4204 / NBRC 12836 / NRRL B-2516</strain>
    </source>
</reference>
<sequence>MMTISAPSWDSPTATLLITGKDLAPQDVTQALGIAPSLTRDPAAVSRFRPGEGVWAVEVTARPDQGLEGALDELVDLISDKLRSIQSLGESGLTVQIDLSGLVDGRARVPVSPLSLSRVAALALPLSFTTSAVPSERSEDAWDWLPAPDGSHRTPAQGQEEEASPTTTPAPVGVSLAVPDSWWEFDIRPEGREATIHTLVDERLRETPELVPYRADLTAMLRKMAKDAHDSGAVYLGCMAENFAGVPLSATVTVSVLGAKNKQGVVLSTDPRAIAENLRTITPRREGDAWRKVTTVDIPEVGTAARTYGVEDVPVAQGDSRTLRMVLTQTYIPVPGTTDQVVLVSGASPVLDLAEAFHDIFDAVTSTFRFV</sequence>
<accession>A0A0K2AX55</accession>
<name>A0A0K2AX55_STRA7</name>
<evidence type="ECO:0000313" key="2">
    <source>
        <dbReference type="EMBL" id="AKZ57412.1"/>
    </source>
</evidence>
<organism evidence="2 3">
    <name type="scientific">Streptomyces ambofaciens (strain ATCC 23877 / 3486 / DSM 40053 / JCM 4204 / NBRC 12836 / NRRL B-2516)</name>
    <dbReference type="NCBI Taxonomy" id="278992"/>
    <lineage>
        <taxon>Bacteria</taxon>
        <taxon>Bacillati</taxon>
        <taxon>Actinomycetota</taxon>
        <taxon>Actinomycetes</taxon>
        <taxon>Kitasatosporales</taxon>
        <taxon>Streptomycetaceae</taxon>
        <taxon>Streptomyces</taxon>
    </lineage>
</organism>
<feature type="region of interest" description="Disordered" evidence="1">
    <location>
        <begin position="137"/>
        <end position="171"/>
    </location>
</feature>
<protein>
    <submittedName>
        <fullName evidence="2">Uncharacterized protein</fullName>
    </submittedName>
</protein>